<protein>
    <submittedName>
        <fullName evidence="2">LpqB family beta-propeller domain-containing protein</fullName>
    </submittedName>
</protein>
<dbReference type="KEGG" id="dcp:RN607_10930"/>
<evidence type="ECO:0000259" key="1">
    <source>
        <dbReference type="SMART" id="SM00909"/>
    </source>
</evidence>
<name>A0AA96FE09_9MICO</name>
<dbReference type="Pfam" id="PF10647">
    <property type="entry name" value="Gmad1"/>
    <property type="match status" value="1"/>
</dbReference>
<dbReference type="SUPFAM" id="SSF101898">
    <property type="entry name" value="NHL repeat"/>
    <property type="match status" value="1"/>
</dbReference>
<feature type="domain" description="GerMN" evidence="1">
    <location>
        <begin position="199"/>
        <end position="288"/>
    </location>
</feature>
<dbReference type="SMART" id="SM00909">
    <property type="entry name" value="Germane"/>
    <property type="match status" value="1"/>
</dbReference>
<dbReference type="Proteomes" id="UP001303408">
    <property type="component" value="Chromosome"/>
</dbReference>
<proteinExistence type="predicted"/>
<gene>
    <name evidence="2" type="ORF">RN607_10930</name>
</gene>
<dbReference type="RefSeq" id="WP_313542578.1">
    <property type="nucleotide sequence ID" value="NZ_CP134880.1"/>
</dbReference>
<dbReference type="InterPro" id="IPR059026">
    <property type="entry name" value="LpqB_N"/>
</dbReference>
<dbReference type="InterPro" id="IPR019606">
    <property type="entry name" value="GerMN"/>
</dbReference>
<dbReference type="PROSITE" id="PS51257">
    <property type="entry name" value="PROKAR_LIPOPROTEIN"/>
    <property type="match status" value="1"/>
</dbReference>
<sequence>MRLRLWAGTALVALLAGCATIPGSGPVNVGITSAPEEGSFLPLAEGPKDGADPQAIIQGFIAALPSGFDTDFSVAREYLTPEASRGWNPEASVMVFGSGSLIPTVDQTGTSAVLPVPVTATIDADGRLVEAPDGAETTLDFSLTQGADGQWRISELADGSLLAETFFESLFRRVGLVFATTDGSTQVAETRWFPETNAATRAASELVVGPSPWLADAVSTGFTAAASLEVDSVVVTDGVAAVRLASDAASSASEVELGLAQLQATLTALPDVTSVDVTIGGVPVEAGSASILASAQVPSELAAAIVGSRLGLWDGTSLRVTPDSAGALPASATGLAQSYSGSQTALIVDGTQLVVTSALSVGMSGLVPSDSTSADPSTPMELQTIATGASLVAPSYDVDGWLWTADAGGGALSAYPVDGISGEAVQLEAEWLQARRIQALAVSRDGARVLVASTVAGQPVMEVAGIVRDASGTPVALTEPLQVGVSAGASTAVTWIDSSTVAALGSRVDGGATPLWIATVGGLTEASTAASDATALTARSGTTSLTVLSAEAGALARSGTGWTPVVAGVTDLAYAG</sequence>
<evidence type="ECO:0000313" key="2">
    <source>
        <dbReference type="EMBL" id="WNM26705.1"/>
    </source>
</evidence>
<dbReference type="EMBL" id="CP134880">
    <property type="protein sequence ID" value="WNM26705.1"/>
    <property type="molecule type" value="Genomic_DNA"/>
</dbReference>
<accession>A0AA96FE09</accession>
<dbReference type="AlphaFoldDB" id="A0AA96FE09"/>
<dbReference type="Pfam" id="PF10646">
    <property type="entry name" value="Germane"/>
    <property type="match status" value="1"/>
</dbReference>
<dbReference type="InterPro" id="IPR018910">
    <property type="entry name" value="LpqB_C"/>
</dbReference>
<reference evidence="2" key="1">
    <citation type="submission" date="2023-09" db="EMBL/GenBank/DDBJ databases">
        <title>Demequina sp. a novel bacteria isolated from Capsicum annuum.</title>
        <authorList>
            <person name="Humaira Z."/>
            <person name="Lee J."/>
            <person name="Cho D."/>
        </authorList>
    </citation>
    <scope>NUCLEOTIDE SEQUENCE</scope>
    <source>
        <strain evidence="2">PMTSA13</strain>
    </source>
</reference>
<organism evidence="2">
    <name type="scientific">Demequina capsici</name>
    <dbReference type="NCBI Taxonomy" id="3075620"/>
    <lineage>
        <taxon>Bacteria</taxon>
        <taxon>Bacillati</taxon>
        <taxon>Actinomycetota</taxon>
        <taxon>Actinomycetes</taxon>
        <taxon>Micrococcales</taxon>
        <taxon>Demequinaceae</taxon>
        <taxon>Demequina</taxon>
    </lineage>
</organism>
<dbReference type="Pfam" id="PF25976">
    <property type="entry name" value="LpqB_N"/>
    <property type="match status" value="1"/>
</dbReference>